<organism evidence="1 2">
    <name type="scientific">Rotaria magnacalcarata</name>
    <dbReference type="NCBI Taxonomy" id="392030"/>
    <lineage>
        <taxon>Eukaryota</taxon>
        <taxon>Metazoa</taxon>
        <taxon>Spiralia</taxon>
        <taxon>Gnathifera</taxon>
        <taxon>Rotifera</taxon>
        <taxon>Eurotatoria</taxon>
        <taxon>Bdelloidea</taxon>
        <taxon>Philodinida</taxon>
        <taxon>Philodinidae</taxon>
        <taxon>Rotaria</taxon>
    </lineage>
</organism>
<keyword evidence="2" id="KW-1185">Reference proteome</keyword>
<reference evidence="1" key="1">
    <citation type="submission" date="2021-02" db="EMBL/GenBank/DDBJ databases">
        <authorList>
            <person name="Nowell W R."/>
        </authorList>
    </citation>
    <scope>NUCLEOTIDE SEQUENCE</scope>
</reference>
<dbReference type="Proteomes" id="UP000663866">
    <property type="component" value="Unassembled WGS sequence"/>
</dbReference>
<accession>A0A819ZRF3</accession>
<comment type="caution">
    <text evidence="1">The sequence shown here is derived from an EMBL/GenBank/DDBJ whole genome shotgun (WGS) entry which is preliminary data.</text>
</comment>
<evidence type="ECO:0000313" key="1">
    <source>
        <dbReference type="EMBL" id="CAF4176392.1"/>
    </source>
</evidence>
<dbReference type="EMBL" id="CAJOBG010006108">
    <property type="protein sequence ID" value="CAF4176392.1"/>
    <property type="molecule type" value="Genomic_DNA"/>
</dbReference>
<name>A0A819ZRF3_9BILA</name>
<dbReference type="AlphaFoldDB" id="A0A819ZRF3"/>
<protein>
    <submittedName>
        <fullName evidence="1">Uncharacterized protein</fullName>
    </submittedName>
</protein>
<proteinExistence type="predicted"/>
<gene>
    <name evidence="1" type="ORF">OVN521_LOCUS25014</name>
</gene>
<evidence type="ECO:0000313" key="2">
    <source>
        <dbReference type="Proteomes" id="UP000663866"/>
    </source>
</evidence>
<sequence>MTANLQGRKGGIRGSGIQWEFRESEETRGFDGDPLFPLEKSKSSKFIEEVDLNGWFYKWPDVKALYAQANYNNGERSILINRIKITSSEDNIFLSITPLVNYSPWLIQMNITRMSQEVVEIARADSPIDIDTQIVTASPNQWQGAFMPPGQQDNYHAPPTPPRIADQLYRPGKFCLRQDSPDHRVNR</sequence>